<dbReference type="Proteomes" id="UP001652581">
    <property type="component" value="Unplaced"/>
</dbReference>
<feature type="region of interest" description="Disordered" evidence="1">
    <location>
        <begin position="231"/>
        <end position="255"/>
    </location>
</feature>
<sequence>MSLASRSGAWKLSNLSRMRFTFTFSRIQRIHVPPAHALSVPGGPLVRSSMSKPGIGPKCFSTLSPVRPLVPAWGRGFWLWKCKTLLTAPPAPAPRPQLSRSRTSSVACVLLPGLRASGCSAQLHLVESGKGSISAEQASVSSLSVSAAAFCLCAAWGGSRADAHRRCLQSKSTAGWWRRGSRTSLSHSSSCSSPSGWMVAPRILGTRSPSPTSRLRRRTSWDWTQTAGALTSSGIHPDTSTDTGRAQNCLSPEDTSDKWKGAAPCYSSVRMPVTQLEACIQAVLPCHHHLEAVPESSEFLQNVVYNHLEQVPPL</sequence>
<reference evidence="3" key="1">
    <citation type="submission" date="2025-08" db="UniProtKB">
        <authorList>
            <consortium name="RefSeq"/>
        </authorList>
    </citation>
    <scope>IDENTIFICATION</scope>
</reference>
<feature type="compositionally biased region" description="Polar residues" evidence="1">
    <location>
        <begin position="231"/>
        <end position="250"/>
    </location>
</feature>
<proteinExistence type="predicted"/>
<accession>A0ABM5CXB0</accession>
<organism evidence="2 3">
    <name type="scientific">Vicugna pacos</name>
    <name type="common">Alpaca</name>
    <name type="synonym">Lama pacos</name>
    <dbReference type="NCBI Taxonomy" id="30538"/>
    <lineage>
        <taxon>Eukaryota</taxon>
        <taxon>Metazoa</taxon>
        <taxon>Chordata</taxon>
        <taxon>Craniata</taxon>
        <taxon>Vertebrata</taxon>
        <taxon>Euteleostomi</taxon>
        <taxon>Mammalia</taxon>
        <taxon>Eutheria</taxon>
        <taxon>Laurasiatheria</taxon>
        <taxon>Artiodactyla</taxon>
        <taxon>Tylopoda</taxon>
        <taxon>Camelidae</taxon>
        <taxon>Vicugna</taxon>
    </lineage>
</organism>
<evidence type="ECO:0000313" key="3">
    <source>
        <dbReference type="RefSeq" id="XP_072813284.1"/>
    </source>
</evidence>
<evidence type="ECO:0000256" key="1">
    <source>
        <dbReference type="SAM" id="MobiDB-lite"/>
    </source>
</evidence>
<keyword evidence="2" id="KW-1185">Reference proteome</keyword>
<dbReference type="GeneID" id="140693124"/>
<name>A0ABM5CXB0_VICPA</name>
<evidence type="ECO:0000313" key="2">
    <source>
        <dbReference type="Proteomes" id="UP001652581"/>
    </source>
</evidence>
<gene>
    <name evidence="3" type="primary">LOC140693124</name>
</gene>
<protein>
    <submittedName>
        <fullName evidence="3">Uncharacterized protein</fullName>
    </submittedName>
</protein>
<dbReference type="RefSeq" id="XP_072813284.1">
    <property type="nucleotide sequence ID" value="XM_072957183.1"/>
</dbReference>